<evidence type="ECO:0000259" key="2">
    <source>
        <dbReference type="PROSITE" id="PS51168"/>
    </source>
</evidence>
<evidence type="ECO:0000313" key="6">
    <source>
        <dbReference type="EMBL" id="TNU94822.1"/>
    </source>
</evidence>
<organism evidence="3 10">
    <name type="scientific">Eggerthella lenta</name>
    <name type="common">Eubacterium lentum</name>
    <dbReference type="NCBI Taxonomy" id="84112"/>
    <lineage>
        <taxon>Bacteria</taxon>
        <taxon>Bacillati</taxon>
        <taxon>Actinomycetota</taxon>
        <taxon>Coriobacteriia</taxon>
        <taxon>Eggerthellales</taxon>
        <taxon>Eggerthellaceae</taxon>
        <taxon>Eggerthella</taxon>
    </lineage>
</organism>
<dbReference type="GO" id="GO:0046417">
    <property type="term" value="P:chorismate metabolic process"/>
    <property type="evidence" value="ECO:0007669"/>
    <property type="project" value="InterPro"/>
</dbReference>
<comment type="caution">
    <text evidence="3">The sequence shown here is derived from an EMBL/GenBank/DDBJ whole genome shotgun (WGS) entry which is preliminary data.</text>
</comment>
<evidence type="ECO:0000313" key="3">
    <source>
        <dbReference type="EMBL" id="MVN32942.1"/>
    </source>
</evidence>
<dbReference type="EMBL" id="VEVP01000004">
    <property type="protein sequence ID" value="TNU94822.1"/>
    <property type="molecule type" value="Genomic_DNA"/>
</dbReference>
<dbReference type="Gene3D" id="1.20.59.10">
    <property type="entry name" value="Chorismate mutase"/>
    <property type="match status" value="1"/>
</dbReference>
<evidence type="ECO:0000313" key="7">
    <source>
        <dbReference type="Proteomes" id="UP000253752"/>
    </source>
</evidence>
<dbReference type="PROSITE" id="PS51168">
    <property type="entry name" value="CHORISMATE_MUT_2"/>
    <property type="match status" value="1"/>
</dbReference>
<accession>A0A369N645</accession>
<sequence>MSERDSSLAEIQEHRAKIDEIDKQIVALLNKRAGHSLVIRGLKPGAHLGLYDAKREEEIFAKVSSYNEGPLYNENLCEIYATILKIMKETPSV</sequence>
<name>A0A369N645_EGGLN</name>
<reference evidence="7 8" key="2">
    <citation type="journal article" date="2018" name="Elife">
        <title>Discovery and characterization of a prevalent human gut bacterial enzyme sufficient for the inactivation of a family of plant toxins.</title>
        <authorList>
            <person name="Koppel N."/>
            <person name="Bisanz J.E."/>
            <person name="Pandelia M.E."/>
            <person name="Turnbaugh P.J."/>
            <person name="Balskus E.P."/>
        </authorList>
    </citation>
    <scope>NUCLEOTIDE SEQUENCE [LARGE SCALE GENOMIC DNA]</scope>
    <source>
        <strain evidence="5 7">MR1 #12</strain>
        <strain evidence="4 8">W1 BHI 6</strain>
    </source>
</reference>
<reference evidence="3 10" key="4">
    <citation type="submission" date="2019-11" db="EMBL/GenBank/DDBJ databases">
        <title>Whole genome shotgun sequencing (WGS) data from Adlercreutzia equolifaciens ResAG-91, Eggerthella lenta MRI-F36, MRI-F37, MRI-F40, ResAG-49, ResAG-88, ResAG-121, ResAG-145, and Gordonibacter sp. ResAG-5, ResAG-26, ResAG-43, ResAG-50, ResAG-59.</title>
        <authorList>
            <person name="Stoll D.A."/>
            <person name="Danylec N."/>
            <person name="Franz C.M.A.P."/>
            <person name="Huch M."/>
        </authorList>
    </citation>
    <scope>NUCLEOTIDE SEQUENCE [LARGE SCALE GENOMIC DNA]</scope>
    <source>
        <strain evidence="3 10">ResAG-88</strain>
    </source>
</reference>
<evidence type="ECO:0000313" key="4">
    <source>
        <dbReference type="EMBL" id="RDB72283.1"/>
    </source>
</evidence>
<dbReference type="SUPFAM" id="SSF48600">
    <property type="entry name" value="Chorismate mutase II"/>
    <property type="match status" value="1"/>
</dbReference>
<dbReference type="AlphaFoldDB" id="A0A369N645"/>
<dbReference type="InterPro" id="IPR036979">
    <property type="entry name" value="CM_dom_sf"/>
</dbReference>
<feature type="domain" description="Chorismate mutase" evidence="2">
    <location>
        <begin position="5"/>
        <end position="93"/>
    </location>
</feature>
<evidence type="ECO:0000313" key="8">
    <source>
        <dbReference type="Proteomes" id="UP000253970"/>
    </source>
</evidence>
<evidence type="ECO:0000313" key="9">
    <source>
        <dbReference type="Proteomes" id="UP000312594"/>
    </source>
</evidence>
<dbReference type="SMART" id="SM00830">
    <property type="entry name" value="CM_2"/>
    <property type="match status" value="1"/>
</dbReference>
<dbReference type="Pfam" id="PF01817">
    <property type="entry name" value="CM_2"/>
    <property type="match status" value="1"/>
</dbReference>
<dbReference type="InterPro" id="IPR002701">
    <property type="entry name" value="CM_II_prokaryot"/>
</dbReference>
<dbReference type="InterPro" id="IPR036263">
    <property type="entry name" value="Chorismate_II_sf"/>
</dbReference>
<dbReference type="Proteomes" id="UP000253752">
    <property type="component" value="Unassembled WGS sequence"/>
</dbReference>
<dbReference type="Proteomes" id="UP000312594">
    <property type="component" value="Unassembled WGS sequence"/>
</dbReference>
<dbReference type="GeneID" id="69510373"/>
<gene>
    <name evidence="5" type="ORF">C1872_10875</name>
    <name evidence="4" type="ORF">C1875_04365</name>
    <name evidence="6" type="ORF">FIC87_02885</name>
    <name evidence="3" type="ORF">GO726_07140</name>
</gene>
<reference evidence="6" key="3">
    <citation type="submission" date="2019-06" db="EMBL/GenBank/DDBJ databases">
        <authorList>
            <person name="Bisanz J.E."/>
            <person name="Turnbaugh P.J."/>
        </authorList>
    </citation>
    <scope>NUCLEOTIDE SEQUENCE</scope>
    <source>
        <strain evidence="6">SECO-MT75m2</strain>
    </source>
</reference>
<dbReference type="EMBL" id="PPTX01000017">
    <property type="protein sequence ID" value="RDB77677.1"/>
    <property type="molecule type" value="Genomic_DNA"/>
</dbReference>
<evidence type="ECO:0000313" key="10">
    <source>
        <dbReference type="Proteomes" id="UP000436429"/>
    </source>
</evidence>
<dbReference type="Proteomes" id="UP000436429">
    <property type="component" value="Unassembled WGS sequence"/>
</dbReference>
<dbReference type="EMBL" id="PPTU01000004">
    <property type="protein sequence ID" value="RDB72283.1"/>
    <property type="molecule type" value="Genomic_DNA"/>
</dbReference>
<dbReference type="EMBL" id="WPOM01000011">
    <property type="protein sequence ID" value="MVN32942.1"/>
    <property type="molecule type" value="Genomic_DNA"/>
</dbReference>
<dbReference type="GO" id="GO:0004106">
    <property type="term" value="F:chorismate mutase activity"/>
    <property type="evidence" value="ECO:0007669"/>
    <property type="project" value="InterPro"/>
</dbReference>
<feature type="coiled-coil region" evidence="1">
    <location>
        <begin position="4"/>
        <end position="31"/>
    </location>
</feature>
<dbReference type="Proteomes" id="UP000253970">
    <property type="component" value="Unassembled WGS sequence"/>
</dbReference>
<evidence type="ECO:0000256" key="1">
    <source>
        <dbReference type="SAM" id="Coils"/>
    </source>
</evidence>
<protein>
    <submittedName>
        <fullName evidence="3">Chorismate mutase</fullName>
    </submittedName>
</protein>
<dbReference type="OMA" id="MEIADWR"/>
<dbReference type="RefSeq" id="WP_009304913.1">
    <property type="nucleotide sequence ID" value="NZ_AP025575.1"/>
</dbReference>
<keyword evidence="1" id="KW-0175">Coiled coil</keyword>
<reference evidence="6 9" key="1">
    <citation type="journal article" date="2005" name="Appl. Environ. Microbiol.">
        <title>Intestinal bacterial communities that produce active estrogen-like compounds enterodiol and enterolactone in humans.</title>
        <authorList>
            <person name="Clavel T."/>
            <person name="Henderson G."/>
            <person name="Alpert C.A."/>
            <person name="Philippe C."/>
            <person name="Rigottier-Gois L."/>
            <person name="Dore J."/>
            <person name="Blaut M."/>
        </authorList>
    </citation>
    <scope>NUCLEOTIDE SEQUENCE [LARGE SCALE GENOMIC DNA]</scope>
    <source>
        <strain evidence="6 9">SECO-MT75m2</strain>
    </source>
</reference>
<evidence type="ECO:0000313" key="5">
    <source>
        <dbReference type="EMBL" id="RDB77677.1"/>
    </source>
</evidence>
<proteinExistence type="predicted"/>